<dbReference type="PANTHER" id="PTHR38434:SF1">
    <property type="entry name" value="BLL2549 PROTEIN"/>
    <property type="match status" value="1"/>
</dbReference>
<feature type="transmembrane region" description="Helical" evidence="1">
    <location>
        <begin position="12"/>
        <end position="29"/>
    </location>
</feature>
<protein>
    <recommendedName>
        <fullName evidence="4">DUF2339 domain-containing protein</fullName>
    </recommendedName>
</protein>
<keyword evidence="1" id="KW-1133">Transmembrane helix</keyword>
<evidence type="ECO:0000313" key="2">
    <source>
        <dbReference type="EMBL" id="RAV12469.1"/>
    </source>
</evidence>
<dbReference type="Pfam" id="PF10101">
    <property type="entry name" value="DUF2339"/>
    <property type="match status" value="1"/>
</dbReference>
<evidence type="ECO:0008006" key="4">
    <source>
        <dbReference type="Google" id="ProtNLM"/>
    </source>
</evidence>
<proteinExistence type="predicted"/>
<feature type="transmembrane region" description="Helical" evidence="1">
    <location>
        <begin position="491"/>
        <end position="510"/>
    </location>
</feature>
<feature type="transmembrane region" description="Helical" evidence="1">
    <location>
        <begin position="198"/>
        <end position="215"/>
    </location>
</feature>
<feature type="transmembrane region" description="Helical" evidence="1">
    <location>
        <begin position="142"/>
        <end position="161"/>
    </location>
</feature>
<feature type="transmembrane region" description="Helical" evidence="1">
    <location>
        <begin position="94"/>
        <end position="113"/>
    </location>
</feature>
<comment type="caution">
    <text evidence="2">The sequence shown here is derived from an EMBL/GenBank/DDBJ whole genome shotgun (WGS) entry which is preliminary data.</text>
</comment>
<feature type="transmembrane region" description="Helical" evidence="1">
    <location>
        <begin position="284"/>
        <end position="301"/>
    </location>
</feature>
<dbReference type="Proteomes" id="UP000250369">
    <property type="component" value="Unassembled WGS sequence"/>
</dbReference>
<feature type="transmembrane region" description="Helical" evidence="1">
    <location>
        <begin position="120"/>
        <end position="136"/>
    </location>
</feature>
<feature type="transmembrane region" description="Helical" evidence="1">
    <location>
        <begin position="41"/>
        <end position="60"/>
    </location>
</feature>
<feature type="transmembrane region" description="Helical" evidence="1">
    <location>
        <begin position="365"/>
        <end position="389"/>
    </location>
</feature>
<dbReference type="InterPro" id="IPR019286">
    <property type="entry name" value="DUF2339_TM"/>
</dbReference>
<feature type="transmembrane region" description="Helical" evidence="1">
    <location>
        <begin position="69"/>
        <end position="88"/>
    </location>
</feature>
<dbReference type="PANTHER" id="PTHR38434">
    <property type="entry name" value="BLL2549 PROTEIN"/>
    <property type="match status" value="1"/>
</dbReference>
<feature type="transmembrane region" description="Helical" evidence="1">
    <location>
        <begin position="334"/>
        <end position="353"/>
    </location>
</feature>
<keyword evidence="1" id="KW-0472">Membrane</keyword>
<name>A0A329LX83_9BACL</name>
<feature type="transmembrane region" description="Helical" evidence="1">
    <location>
        <begin position="168"/>
        <end position="186"/>
    </location>
</feature>
<feature type="transmembrane region" description="Helical" evidence="1">
    <location>
        <begin position="253"/>
        <end position="272"/>
    </location>
</feature>
<accession>A0A329LX83</accession>
<feature type="transmembrane region" description="Helical" evidence="1">
    <location>
        <begin position="227"/>
        <end position="247"/>
    </location>
</feature>
<dbReference type="AlphaFoldDB" id="A0A329LX83"/>
<feature type="transmembrane region" description="Helical" evidence="1">
    <location>
        <begin position="465"/>
        <end position="485"/>
    </location>
</feature>
<feature type="transmembrane region" description="Helical" evidence="1">
    <location>
        <begin position="440"/>
        <end position="458"/>
    </location>
</feature>
<gene>
    <name evidence="2" type="ORF">DQG23_34620</name>
</gene>
<dbReference type="RefSeq" id="WP_113035612.1">
    <property type="nucleotide sequence ID" value="NZ_QMFB01000033.1"/>
</dbReference>
<organism evidence="2 3">
    <name type="scientific">Paenibacillus contaminans</name>
    <dbReference type="NCBI Taxonomy" id="450362"/>
    <lineage>
        <taxon>Bacteria</taxon>
        <taxon>Bacillati</taxon>
        <taxon>Bacillota</taxon>
        <taxon>Bacilli</taxon>
        <taxon>Bacillales</taxon>
        <taxon>Paenibacillaceae</taxon>
        <taxon>Paenibacillus</taxon>
    </lineage>
</organism>
<dbReference type="OrthoDB" id="2508881at2"/>
<reference evidence="2 3" key="1">
    <citation type="journal article" date="2009" name="Int. J. Syst. Evol. Microbiol.">
        <title>Paenibacillus contaminans sp. nov., isolated from a contaminated laboratory plate.</title>
        <authorList>
            <person name="Chou J.H."/>
            <person name="Lee J.H."/>
            <person name="Lin M.C."/>
            <person name="Chang P.S."/>
            <person name="Arun A.B."/>
            <person name="Young C.C."/>
            <person name="Chen W.M."/>
        </authorList>
    </citation>
    <scope>NUCLEOTIDE SEQUENCE [LARGE SCALE GENOMIC DNA]</scope>
    <source>
        <strain evidence="2 3">CKOBP-6</strain>
    </source>
</reference>
<feature type="transmembrane region" description="Helical" evidence="1">
    <location>
        <begin position="307"/>
        <end position="327"/>
    </location>
</feature>
<feature type="transmembrane region" description="Helical" evidence="1">
    <location>
        <begin position="401"/>
        <end position="420"/>
    </location>
</feature>
<sequence length="548" mass="60722">MNDLVRKHWTSLLGALFIVSAFVYLFKFTFDQTWFTEELKIGLGLIAGAGLAAWGLKLAIGRARMAGEILCGLGAAIVYATFTFAGIYETLWDAMTVFLCMVAVTVLLAWAAYRFGLRTLINIVLLGALISPLVMRSESDQVFTLFLYLLVLNAAFFFLSIRKSWTELRLLAFIGTWLLYIVYYVHFEPDVNGIWSLPFRYATAAYVFYLIGFVASSWRNGRKFDGLNLYLGFANAVIYGLWAVALLDGYMPFAYPLAIMGLLYVGLAYIVYRLTGNAYSEPVLTKWFGGLFLLLLAGSQIGKGLDVKPLLSVYFWGLVAALLLAAGQKKRLDAFKLAAALVWLAAGLYWVAVTWDTPRGEWFGIYIPFLNWGALAWGILAGLGFYFSAKVEMSGKGWNNPLLANIYAVLSHLIVGGLLTVQVSNVFEEYRVDRVFDLPLTLSVTWGIYALLLFLWGAYSKQNVFRIFGSAVLILVAGKTLLFDLAGEDTIYKVIVLFVLGIISLAITYINGKWIGKQPQAGYFVGGADDGQDAAAKDENAGTQEDRP</sequence>
<keyword evidence="1" id="KW-0812">Transmembrane</keyword>
<evidence type="ECO:0000313" key="3">
    <source>
        <dbReference type="Proteomes" id="UP000250369"/>
    </source>
</evidence>
<dbReference type="EMBL" id="QMFB01000033">
    <property type="protein sequence ID" value="RAV12469.1"/>
    <property type="molecule type" value="Genomic_DNA"/>
</dbReference>
<keyword evidence="3" id="KW-1185">Reference proteome</keyword>
<evidence type="ECO:0000256" key="1">
    <source>
        <dbReference type="SAM" id="Phobius"/>
    </source>
</evidence>